<comment type="cofactor">
    <cofactor evidence="1">
        <name>pyridoxal 5'-phosphate</name>
        <dbReference type="ChEBI" id="CHEBI:597326"/>
    </cofactor>
</comment>
<dbReference type="Pfam" id="PF00266">
    <property type="entry name" value="Aminotran_5"/>
    <property type="match status" value="1"/>
</dbReference>
<dbReference type="InterPro" id="IPR015424">
    <property type="entry name" value="PyrdxlP-dep_Trfase"/>
</dbReference>
<dbReference type="InterPro" id="IPR015421">
    <property type="entry name" value="PyrdxlP-dep_Trfase_major"/>
</dbReference>
<organism evidence="4 5">
    <name type="scientific">Mycoplasma nasistruthionis</name>
    <dbReference type="NCBI Taxonomy" id="353852"/>
    <lineage>
        <taxon>Bacteria</taxon>
        <taxon>Bacillati</taxon>
        <taxon>Mycoplasmatota</taxon>
        <taxon>Mollicutes</taxon>
        <taxon>Mycoplasmataceae</taxon>
        <taxon>Mycoplasma</taxon>
    </lineage>
</organism>
<dbReference type="GO" id="GO:0008483">
    <property type="term" value="F:transaminase activity"/>
    <property type="evidence" value="ECO:0007669"/>
    <property type="project" value="UniProtKB-KW"/>
</dbReference>
<name>A0A4Y6I5H0_9MOLU</name>
<evidence type="ECO:0000313" key="4">
    <source>
        <dbReference type="EMBL" id="QDF64865.1"/>
    </source>
</evidence>
<protein>
    <submittedName>
        <fullName evidence="4">Aminotransferase class V-fold PLP-dependent enzyme</fullName>
    </submittedName>
</protein>
<keyword evidence="5" id="KW-1185">Reference proteome</keyword>
<dbReference type="Proteomes" id="UP000315201">
    <property type="component" value="Chromosome"/>
</dbReference>
<keyword evidence="4" id="KW-0032">Aminotransferase</keyword>
<dbReference type="EMBL" id="CP041147">
    <property type="protein sequence ID" value="QDF64865.1"/>
    <property type="molecule type" value="Genomic_DNA"/>
</dbReference>
<dbReference type="AlphaFoldDB" id="A0A4Y6I5H0"/>
<keyword evidence="2" id="KW-0663">Pyridoxal phosphate</keyword>
<dbReference type="PANTHER" id="PTHR43586">
    <property type="entry name" value="CYSTEINE DESULFURASE"/>
    <property type="match status" value="1"/>
</dbReference>
<dbReference type="Gene3D" id="3.40.640.10">
    <property type="entry name" value="Type I PLP-dependent aspartate aminotransferase-like (Major domain)"/>
    <property type="match status" value="1"/>
</dbReference>
<evidence type="ECO:0000256" key="1">
    <source>
        <dbReference type="ARBA" id="ARBA00001933"/>
    </source>
</evidence>
<evidence type="ECO:0000256" key="2">
    <source>
        <dbReference type="ARBA" id="ARBA00022898"/>
    </source>
</evidence>
<evidence type="ECO:0000259" key="3">
    <source>
        <dbReference type="Pfam" id="PF00266"/>
    </source>
</evidence>
<feature type="domain" description="Aminotransferase class V" evidence="3">
    <location>
        <begin position="17"/>
        <end position="374"/>
    </location>
</feature>
<evidence type="ECO:0000313" key="5">
    <source>
        <dbReference type="Proteomes" id="UP000315201"/>
    </source>
</evidence>
<dbReference type="PANTHER" id="PTHR43586:SF8">
    <property type="entry name" value="CYSTEINE DESULFURASE 1, CHLOROPLASTIC"/>
    <property type="match status" value="1"/>
</dbReference>
<reference evidence="4 5" key="1">
    <citation type="submission" date="2019-06" db="EMBL/GenBank/DDBJ databases">
        <title>Mycoplasma nasistruthionis sp. nov. str Ms03.</title>
        <authorList>
            <person name="Botes A."/>
        </authorList>
    </citation>
    <scope>NUCLEOTIDE SEQUENCE [LARGE SCALE GENOMIC DNA]</scope>
    <source>
        <strain evidence="4 5">Ms03</strain>
    </source>
</reference>
<gene>
    <name evidence="4" type="ORF">FIV53_00865</name>
</gene>
<dbReference type="SUPFAM" id="SSF53383">
    <property type="entry name" value="PLP-dependent transferases"/>
    <property type="match status" value="1"/>
</dbReference>
<keyword evidence="4" id="KW-0808">Transferase</keyword>
<dbReference type="RefSeq" id="WP_208664907.1">
    <property type="nucleotide sequence ID" value="NZ_CP041147.1"/>
</dbReference>
<proteinExistence type="predicted"/>
<sequence length="387" mass="43204">MKSQDIRDQFPSLKKVTYFDSAALVLKPQVAIDAMVDYYTNIATSSRSADTPMGNLVNSTINRVRDKVADLLDASSSEIIFTSGTTESINLFAQMFKQLIKPKDIILLNAYNHSSNIIPWLEMAKEVDAEVIISEDITSEMQKLGSKIKLVAFAQETNTFNQHFDINQISALAKANNTIIFNDAAQAISHEKVSMELSDIVVFSTNKFYGPTGMGVLAIKKPILTKLRPVKFGGGSVNEILKDNTWSLKKTISAFEPGTPDIAGFFMFDKSLDFFESIGYNYTQSKLNTLSKYLHEKLNKLENVEVFSKSGDYIALINVKDINAQDVATYLGTKGIVTIAGIFCAPYLRNIQQNYSFLRISLGIYNNFEDIDKLIHELENGGDFYAF</sequence>
<accession>A0A4Y6I5H0</accession>
<dbReference type="InterPro" id="IPR015422">
    <property type="entry name" value="PyrdxlP-dep_Trfase_small"/>
</dbReference>
<dbReference type="Gene3D" id="3.90.1150.10">
    <property type="entry name" value="Aspartate Aminotransferase, domain 1"/>
    <property type="match status" value="1"/>
</dbReference>
<dbReference type="InterPro" id="IPR000192">
    <property type="entry name" value="Aminotrans_V_dom"/>
</dbReference>